<evidence type="ECO:0000313" key="2">
    <source>
        <dbReference type="EMBL" id="MBB6096944.1"/>
    </source>
</evidence>
<dbReference type="PANTHER" id="PTHR42899:SF1">
    <property type="entry name" value="SPERMATOGENESIS-ASSOCIATED PROTEIN 20"/>
    <property type="match status" value="1"/>
</dbReference>
<reference evidence="2 3" key="1">
    <citation type="submission" date="2020-08" db="EMBL/GenBank/DDBJ databases">
        <title>Genomic Encyclopedia of Type Strains, Phase IV (KMG-IV): sequencing the most valuable type-strain genomes for metagenomic binning, comparative biology and taxonomic classification.</title>
        <authorList>
            <person name="Goeker M."/>
        </authorList>
    </citation>
    <scope>NUCLEOTIDE SEQUENCE [LARGE SCALE GENOMIC DNA]</scope>
    <source>
        <strain evidence="2 3">DSM 21458</strain>
    </source>
</reference>
<dbReference type="PIRSF" id="PIRSF006402">
    <property type="entry name" value="UCP006402_thioredoxin"/>
    <property type="match status" value="1"/>
</dbReference>
<dbReference type="RefSeq" id="WP_183983866.1">
    <property type="nucleotide sequence ID" value="NZ_JACHHG010000001.1"/>
</dbReference>
<dbReference type="Gene3D" id="3.40.30.10">
    <property type="entry name" value="Glutaredoxin"/>
    <property type="match status" value="1"/>
</dbReference>
<evidence type="ECO:0000259" key="1">
    <source>
        <dbReference type="Pfam" id="PF03190"/>
    </source>
</evidence>
<evidence type="ECO:0000313" key="3">
    <source>
        <dbReference type="Proteomes" id="UP000569951"/>
    </source>
</evidence>
<accession>A0A841HWB3</accession>
<dbReference type="CDD" id="cd02955">
    <property type="entry name" value="SSP411"/>
    <property type="match status" value="1"/>
</dbReference>
<gene>
    <name evidence="2" type="ORF">HNR42_000356</name>
</gene>
<dbReference type="InterPro" id="IPR036249">
    <property type="entry name" value="Thioredoxin-like_sf"/>
</dbReference>
<dbReference type="EMBL" id="JACHHG010000001">
    <property type="protein sequence ID" value="MBB6096944.1"/>
    <property type="molecule type" value="Genomic_DNA"/>
</dbReference>
<dbReference type="GO" id="GO:0005975">
    <property type="term" value="P:carbohydrate metabolic process"/>
    <property type="evidence" value="ECO:0007669"/>
    <property type="project" value="InterPro"/>
</dbReference>
<dbReference type="InterPro" id="IPR004879">
    <property type="entry name" value="Ssp411-like_TRX"/>
</dbReference>
<feature type="domain" description="Spermatogenesis-associated protein 20-like TRX" evidence="1">
    <location>
        <begin position="2"/>
        <end position="162"/>
    </location>
</feature>
<name>A0A841HWB3_9DEIO</name>
<dbReference type="PANTHER" id="PTHR42899">
    <property type="entry name" value="SPERMATOGENESIS-ASSOCIATED PROTEIN 20"/>
    <property type="match status" value="1"/>
</dbReference>
<organism evidence="2 3">
    <name type="scientific">Deinobacterium chartae</name>
    <dbReference type="NCBI Taxonomy" id="521158"/>
    <lineage>
        <taxon>Bacteria</taxon>
        <taxon>Thermotogati</taxon>
        <taxon>Deinococcota</taxon>
        <taxon>Deinococci</taxon>
        <taxon>Deinococcales</taxon>
        <taxon>Deinococcaceae</taxon>
        <taxon>Deinobacterium</taxon>
    </lineage>
</organism>
<protein>
    <recommendedName>
        <fullName evidence="1">Spermatogenesis-associated protein 20-like TRX domain-containing protein</fullName>
    </recommendedName>
</protein>
<keyword evidence="3" id="KW-1185">Reference proteome</keyword>
<sequence>MTNRLATETSPYLLQHADNPVDWYPWGEEAFARARAENRPILLSVGYSTCHWCHVMAHESFENPEIARLINEHFVPVKVDREERPDVDAIYMAAVQAISGQGGWPMTVFLTPDLEPFYAGTYYPPEDRFGRPGLPRLLLSLSDAWHNRPDDVQANARQLTEFVRSQVPGPGRAVDLDPNLAERARANLEARFDARWGGFGEAPKFPPPTTLDFLMSHHRRTGSGLEMVTRTLEGMMQGGLYDHLGGGFARYSTDAEWRVPHFEKMLYDNAQLVRSYLHAYQLSGRADFLRVVRDTLAYLEREMRSPEGGFYSAQDADSEGIEGKFYVWTPQELRAALGEDAPLAEAYFGVSEAGNFSDPHHPEFGRRSVLTAERSLNEVAARLGTDVEQAAARLEVARRKLWEARERRVRPGRDDKVLTSWNGLALAAFAEAARVLRDPHYLEVARAAARFARQHLRTPTGGLYHTYKDGRAHVEGLLEDLVLYGLGLVELYRAGGDLADLIWARELWQQALQDHWDEVSGSFYSTRADSGLLARPHSSFDAAILSDNAAAALLGLWISRYFGDADAEERARRVVGSQMGQMLSAAVGFGGLWQAFEFLLAPRAEVAVLGSPERREALEAALGRRYLPFVAIAPAEHGGGLPLLEERSGDGVAYVCRDLACDLPARDVPTLEAQLEAL</sequence>
<dbReference type="Proteomes" id="UP000569951">
    <property type="component" value="Unassembled WGS sequence"/>
</dbReference>
<dbReference type="SUPFAM" id="SSF52833">
    <property type="entry name" value="Thioredoxin-like"/>
    <property type="match status" value="1"/>
</dbReference>
<dbReference type="Gene3D" id="1.50.10.10">
    <property type="match status" value="2"/>
</dbReference>
<comment type="caution">
    <text evidence="2">The sequence shown here is derived from an EMBL/GenBank/DDBJ whole genome shotgun (WGS) entry which is preliminary data.</text>
</comment>
<dbReference type="InterPro" id="IPR012341">
    <property type="entry name" value="6hp_glycosidase-like_sf"/>
</dbReference>
<dbReference type="SUPFAM" id="SSF48208">
    <property type="entry name" value="Six-hairpin glycosidases"/>
    <property type="match status" value="1"/>
</dbReference>
<dbReference type="InterPro" id="IPR008928">
    <property type="entry name" value="6-hairpin_glycosidase_sf"/>
</dbReference>
<dbReference type="Pfam" id="PF03190">
    <property type="entry name" value="Thioredox_DsbH"/>
    <property type="match status" value="1"/>
</dbReference>
<dbReference type="AlphaFoldDB" id="A0A841HWB3"/>
<dbReference type="InterPro" id="IPR024705">
    <property type="entry name" value="Ssp411"/>
</dbReference>
<proteinExistence type="predicted"/>